<dbReference type="VEuPathDB" id="FungiDB:VP01_882g2"/>
<feature type="region of interest" description="Disordered" evidence="1">
    <location>
        <begin position="1"/>
        <end position="22"/>
    </location>
</feature>
<dbReference type="EMBL" id="LAVV01014415">
    <property type="protein sequence ID" value="KNZ44778.1"/>
    <property type="molecule type" value="Genomic_DNA"/>
</dbReference>
<evidence type="ECO:0000256" key="1">
    <source>
        <dbReference type="SAM" id="MobiDB-lite"/>
    </source>
</evidence>
<dbReference type="InterPro" id="IPR056948">
    <property type="entry name" value="PNGaseA_N"/>
</dbReference>
<dbReference type="STRING" id="27349.A0A0L6U8A9"/>
<protein>
    <recommendedName>
        <fullName evidence="2">Peptide N-acetyl-beta-D-glucosaminyl asparaginase amidase A N-terminal domain-containing protein</fullName>
    </recommendedName>
</protein>
<sequence>MACGHRNTLASTETSSSVSPPSPARIPLNPLVLFFHNPGHVHLLIVMRRALLFLYCSRLAWIRCMRHDHEPLSGIGVEGAQLVLSDNRLSSSSFSMPILRRRQMSGATASQGLNTSGGGLLENFQVTQPPVVPQEGKSCHQSLLQTTFANSVGKPARVTYSAPKECGEPRNWASVILKLTVSEFPQDNYPRRLTNKAPLKLTLNRAHLCYCLSVLASSGNQFDRLSAFLQQLAFPNGLFAMSSSEIMVLVMRTSTAEPTPQGITWTIEKDVTKYIPLLSLPEASLVMNLENIIDKTSGIDGVFFVELFATYYTATPGFPASITPDVILPLSEKGASPFSVPPAATISVQFPINAVSAMVEIYASGADKEESDSIRKYDKKIQYTNPLDQVSPELNRTLNDNDPAKGSFREVQLWIDDRLAGVVYPFPVIFTGGMLLTWWRPMAAYGSLDQPTYQIDITPFLPALTDSLPHNFTLTVEGQGENGSINSKWFLSGNIAITLDPSGKSTCGKILSYYTDPTIKIFGGVCGGSVCTTTDASRKLFIESAIITGSNQRRKVSFKQELAYQSKHILALDGSSQVSSFNGYFEVAQLSTGSSSAITDAALTYSDDFSFPLKVSLESGQTGLKGEINLTYNRKVKPNGKGFATSIQTTQIAMGTLELAGPNRASAGQGQTGQVFFYSDERGSSFARDLIVRNVTEKVKDVLSGSLSKSKSS</sequence>
<keyword evidence="4" id="KW-1185">Reference proteome</keyword>
<dbReference type="PANTHER" id="PTHR31104">
    <property type="entry name" value="PEPTIDE-N4-(N-ACETYL-BETA-GLUCOSAMINYL)ASPARAGINE AMIDASE A PROTEIN"/>
    <property type="match status" value="1"/>
</dbReference>
<evidence type="ECO:0000313" key="3">
    <source>
        <dbReference type="EMBL" id="KNZ44778.1"/>
    </source>
</evidence>
<dbReference type="Pfam" id="PF12222">
    <property type="entry name" value="PNGaseA"/>
    <property type="match status" value="1"/>
</dbReference>
<reference evidence="3 4" key="1">
    <citation type="submission" date="2015-08" db="EMBL/GenBank/DDBJ databases">
        <title>Next Generation Sequencing and Analysis of the Genome of Puccinia sorghi L Schw, the Causal Agent of Maize Common Rust.</title>
        <authorList>
            <person name="Rochi L."/>
            <person name="Burguener G."/>
            <person name="Darino M."/>
            <person name="Turjanski A."/>
            <person name="Kreff E."/>
            <person name="Dieguez M.J."/>
            <person name="Sacco F."/>
        </authorList>
    </citation>
    <scope>NUCLEOTIDE SEQUENCE [LARGE SCALE GENOMIC DNA]</scope>
    <source>
        <strain evidence="3 4">RO10H11247</strain>
    </source>
</reference>
<dbReference type="InterPro" id="IPR021102">
    <property type="entry name" value="PNGase_A"/>
</dbReference>
<dbReference type="Proteomes" id="UP000037035">
    <property type="component" value="Unassembled WGS sequence"/>
</dbReference>
<feature type="domain" description="Peptide N-acetyl-beta-D-glucosaminyl asparaginase amidase A N-terminal" evidence="2">
    <location>
        <begin position="216"/>
        <end position="513"/>
    </location>
</feature>
<gene>
    <name evidence="3" type="ORF">VP01_882g2</name>
</gene>
<name>A0A0L6U8A9_9BASI</name>
<comment type="caution">
    <text evidence="3">The sequence shown here is derived from an EMBL/GenBank/DDBJ whole genome shotgun (WGS) entry which is preliminary data.</text>
</comment>
<evidence type="ECO:0000259" key="2">
    <source>
        <dbReference type="Pfam" id="PF12222"/>
    </source>
</evidence>
<accession>A0A0L6U8A9</accession>
<dbReference type="Pfam" id="PF25156">
    <property type="entry name" value="PNGase_A_C"/>
    <property type="match status" value="1"/>
</dbReference>
<evidence type="ECO:0000313" key="4">
    <source>
        <dbReference type="Proteomes" id="UP000037035"/>
    </source>
</evidence>
<dbReference type="OrthoDB" id="1612078at2759"/>
<dbReference type="AlphaFoldDB" id="A0A0L6U8A9"/>
<organism evidence="3 4">
    <name type="scientific">Puccinia sorghi</name>
    <dbReference type="NCBI Taxonomy" id="27349"/>
    <lineage>
        <taxon>Eukaryota</taxon>
        <taxon>Fungi</taxon>
        <taxon>Dikarya</taxon>
        <taxon>Basidiomycota</taxon>
        <taxon>Pucciniomycotina</taxon>
        <taxon>Pucciniomycetes</taxon>
        <taxon>Pucciniales</taxon>
        <taxon>Pucciniaceae</taxon>
        <taxon>Puccinia</taxon>
    </lineage>
</organism>
<proteinExistence type="predicted"/>